<proteinExistence type="predicted"/>
<protein>
    <submittedName>
        <fullName evidence="2">Uncharacterized protein</fullName>
    </submittedName>
</protein>
<dbReference type="OrthoDB" id="3687991at2759"/>
<comment type="caution">
    <text evidence="2">The sequence shown here is derived from an EMBL/GenBank/DDBJ whole genome shotgun (WGS) entry which is preliminary data.</text>
</comment>
<dbReference type="EMBL" id="MU001494">
    <property type="protein sequence ID" value="KAF2449681.1"/>
    <property type="molecule type" value="Genomic_DNA"/>
</dbReference>
<evidence type="ECO:0000313" key="2">
    <source>
        <dbReference type="EMBL" id="KAF2449681.1"/>
    </source>
</evidence>
<evidence type="ECO:0000313" key="3">
    <source>
        <dbReference type="Proteomes" id="UP000799764"/>
    </source>
</evidence>
<evidence type="ECO:0000256" key="1">
    <source>
        <dbReference type="SAM" id="MobiDB-lite"/>
    </source>
</evidence>
<organism evidence="2 3">
    <name type="scientific">Karstenula rhodostoma CBS 690.94</name>
    <dbReference type="NCBI Taxonomy" id="1392251"/>
    <lineage>
        <taxon>Eukaryota</taxon>
        <taxon>Fungi</taxon>
        <taxon>Dikarya</taxon>
        <taxon>Ascomycota</taxon>
        <taxon>Pezizomycotina</taxon>
        <taxon>Dothideomycetes</taxon>
        <taxon>Pleosporomycetidae</taxon>
        <taxon>Pleosporales</taxon>
        <taxon>Massarineae</taxon>
        <taxon>Didymosphaeriaceae</taxon>
        <taxon>Karstenula</taxon>
    </lineage>
</organism>
<gene>
    <name evidence="2" type="ORF">P171DRAFT_517351</name>
</gene>
<feature type="region of interest" description="Disordered" evidence="1">
    <location>
        <begin position="1"/>
        <end position="21"/>
    </location>
</feature>
<keyword evidence="3" id="KW-1185">Reference proteome</keyword>
<sequence length="417" mass="46756">MPPKRKASEQPSVGDGTNIKKPRVTAKGAISSLVPVGERKMAKRGVVEPEMLRMLCEDRDKNNERKELHFKKIIHADIDWNNKDHIDKINAWRNQIYGRAGIKNKTVLMWHKDEEAWLELFWQLLIVEAGKHGIESPLPKIIRAEFNEFFNGKVLHSASGEELEPRGDRGSGPFSSKLGRLVKALKPYLDEKLRGMNGNTFVPKINREMLEEYQKLKSDLAELGCNDQKIIPWEEVEDEANDKDYVVRCRKYIASLPDQDDAEMEDEDEEDTTLVGSEQLDKELLELATEQEGIKVERTDTDKLATIREPSWVTVATGSASSSREASPFSITEDKSSAVKDIASLRKNRADSVASTNATVEENSNELTLVGEEVAVDKAKDRVASGYKETEIYAKDNSAAENEAAAALLTLCGTQRP</sequence>
<dbReference type="AlphaFoldDB" id="A0A9P4PVS0"/>
<dbReference type="Proteomes" id="UP000799764">
    <property type="component" value="Unassembled WGS sequence"/>
</dbReference>
<reference evidence="2" key="1">
    <citation type="journal article" date="2020" name="Stud. Mycol.">
        <title>101 Dothideomycetes genomes: a test case for predicting lifestyles and emergence of pathogens.</title>
        <authorList>
            <person name="Haridas S."/>
            <person name="Albert R."/>
            <person name="Binder M."/>
            <person name="Bloem J."/>
            <person name="Labutti K."/>
            <person name="Salamov A."/>
            <person name="Andreopoulos B."/>
            <person name="Baker S."/>
            <person name="Barry K."/>
            <person name="Bills G."/>
            <person name="Bluhm B."/>
            <person name="Cannon C."/>
            <person name="Castanera R."/>
            <person name="Culley D."/>
            <person name="Daum C."/>
            <person name="Ezra D."/>
            <person name="Gonzalez J."/>
            <person name="Henrissat B."/>
            <person name="Kuo A."/>
            <person name="Liang C."/>
            <person name="Lipzen A."/>
            <person name="Lutzoni F."/>
            <person name="Magnuson J."/>
            <person name="Mondo S."/>
            <person name="Nolan M."/>
            <person name="Ohm R."/>
            <person name="Pangilinan J."/>
            <person name="Park H.-J."/>
            <person name="Ramirez L."/>
            <person name="Alfaro M."/>
            <person name="Sun H."/>
            <person name="Tritt A."/>
            <person name="Yoshinaga Y."/>
            <person name="Zwiers L.-H."/>
            <person name="Turgeon B."/>
            <person name="Goodwin S."/>
            <person name="Spatafora J."/>
            <person name="Crous P."/>
            <person name="Grigoriev I."/>
        </authorList>
    </citation>
    <scope>NUCLEOTIDE SEQUENCE</scope>
    <source>
        <strain evidence="2">CBS 690.94</strain>
    </source>
</reference>
<accession>A0A9P4PVS0</accession>
<name>A0A9P4PVS0_9PLEO</name>